<reference evidence="1 2" key="1">
    <citation type="journal article" date="2018" name="Evol. Lett.">
        <title>Horizontal gene cluster transfer increased hallucinogenic mushroom diversity.</title>
        <authorList>
            <person name="Reynolds H.T."/>
            <person name="Vijayakumar V."/>
            <person name="Gluck-Thaler E."/>
            <person name="Korotkin H.B."/>
            <person name="Matheny P.B."/>
            <person name="Slot J.C."/>
        </authorList>
    </citation>
    <scope>NUCLEOTIDE SEQUENCE [LARGE SCALE GENOMIC DNA]</scope>
    <source>
        <strain evidence="1 2">SRW20</strain>
    </source>
</reference>
<dbReference type="EMBL" id="NHYE01005448">
    <property type="protein sequence ID" value="PPQ72614.1"/>
    <property type="molecule type" value="Genomic_DNA"/>
</dbReference>
<comment type="caution">
    <text evidence="1">The sequence shown here is derived from an EMBL/GenBank/DDBJ whole genome shotgun (WGS) entry which is preliminary data.</text>
</comment>
<sequence length="333" mass="38614">MTSRYTPSRLSSLETFLIRLQGCILRALLDSLGIDTIISLRQTSSRLYALCKSYENITWDINTKLQDWFENTATFLYVMDYCGAIISGSFAVQFFDRTKYSDDDLDIYIRVGAFEIMGRWLEMQGYRRVDTQIDDEYDNPIYTEDPILRDVERFVVQCIETKGFPETSFLGAVEFIKDAEESGTKKTVRLSVVDRNPVEHILFHSHSSTLINIITSYEAISVFPKSSFLHRVSYVCRTPESLLESLPECLNKCRKRGFQIIRKEEDEKTSAISYGPREVRDDKCWVIKFPREQPSDEIRGIYGPSTVEIPFNVSLLKWESRHDISFRIELTAV</sequence>
<evidence type="ECO:0000313" key="1">
    <source>
        <dbReference type="EMBL" id="PPQ72614.1"/>
    </source>
</evidence>
<protein>
    <submittedName>
        <fullName evidence="1">Uncharacterized protein</fullName>
    </submittedName>
</protein>
<gene>
    <name evidence="1" type="ORF">CVT26_004088</name>
</gene>
<proteinExistence type="predicted"/>
<keyword evidence="2" id="KW-1185">Reference proteome</keyword>
<dbReference type="OrthoDB" id="3041043at2759"/>
<name>A0A409W263_9AGAR</name>
<accession>A0A409W263</accession>
<dbReference type="AlphaFoldDB" id="A0A409W263"/>
<dbReference type="InParanoid" id="A0A409W263"/>
<evidence type="ECO:0000313" key="2">
    <source>
        <dbReference type="Proteomes" id="UP000284706"/>
    </source>
</evidence>
<organism evidence="1 2">
    <name type="scientific">Gymnopilus dilepis</name>
    <dbReference type="NCBI Taxonomy" id="231916"/>
    <lineage>
        <taxon>Eukaryota</taxon>
        <taxon>Fungi</taxon>
        <taxon>Dikarya</taxon>
        <taxon>Basidiomycota</taxon>
        <taxon>Agaricomycotina</taxon>
        <taxon>Agaricomycetes</taxon>
        <taxon>Agaricomycetidae</taxon>
        <taxon>Agaricales</taxon>
        <taxon>Agaricineae</taxon>
        <taxon>Hymenogastraceae</taxon>
        <taxon>Gymnopilus</taxon>
    </lineage>
</organism>
<dbReference type="Proteomes" id="UP000284706">
    <property type="component" value="Unassembled WGS sequence"/>
</dbReference>